<keyword evidence="3" id="KW-1185">Reference proteome</keyword>
<evidence type="ECO:0000256" key="1">
    <source>
        <dbReference type="SAM" id="Phobius"/>
    </source>
</evidence>
<sequence length="240" mass="28173">MGGFFGHDYSKYPFAFFSFEHLIVLVLFFFLTFALYRFRNHIFKYDLWIRSVFFITLLSLELFYHLWLYQGGNWDITYTLPFQLCSISLILSLILLITNSKFLANVLYFIGGVGAFAALLTPELFLGFPHFRFFQFFITHMVIIWTALYYVWVKGFYPKSKGVWLAFLFLNLSAFSAFCVNHLTGGNYMFLAQQPENASLIDYLGPYPYYIFSLEGLALGLFWLLWLPFAKKKNVHSQTS</sequence>
<evidence type="ECO:0000313" key="3">
    <source>
        <dbReference type="Proteomes" id="UP000789845"/>
    </source>
</evidence>
<dbReference type="EMBL" id="CAKJTG010000012">
    <property type="protein sequence ID" value="CAG9608793.1"/>
    <property type="molecule type" value="Genomic_DNA"/>
</dbReference>
<dbReference type="RefSeq" id="WP_230497032.1">
    <property type="nucleotide sequence ID" value="NZ_CAKJTG010000012.1"/>
</dbReference>
<dbReference type="InterPro" id="IPR011737">
    <property type="entry name" value="CHP02206_TP0381"/>
</dbReference>
<feature type="transmembrane region" description="Helical" evidence="1">
    <location>
        <begin position="80"/>
        <end position="97"/>
    </location>
</feature>
<evidence type="ECO:0008006" key="4">
    <source>
        <dbReference type="Google" id="ProtNLM"/>
    </source>
</evidence>
<proteinExistence type="predicted"/>
<name>A0A9C7LBC8_9BACI</name>
<keyword evidence="1" id="KW-0812">Transmembrane</keyword>
<reference evidence="2" key="1">
    <citation type="submission" date="2021-10" db="EMBL/GenBank/DDBJ databases">
        <authorList>
            <person name="Criscuolo A."/>
        </authorList>
    </citation>
    <scope>NUCLEOTIDE SEQUENCE</scope>
    <source>
        <strain evidence="2">CIP111885</strain>
    </source>
</reference>
<dbReference type="NCBIfam" id="TIGR02206">
    <property type="entry name" value="intg_mem_TP0381"/>
    <property type="match status" value="1"/>
</dbReference>
<dbReference type="Pfam" id="PF14808">
    <property type="entry name" value="TMEM164"/>
    <property type="match status" value="1"/>
</dbReference>
<dbReference type="Proteomes" id="UP000789845">
    <property type="component" value="Unassembled WGS sequence"/>
</dbReference>
<keyword evidence="1" id="KW-0472">Membrane</keyword>
<feature type="transmembrane region" description="Helical" evidence="1">
    <location>
        <begin position="47"/>
        <end position="68"/>
    </location>
</feature>
<feature type="transmembrane region" description="Helical" evidence="1">
    <location>
        <begin position="102"/>
        <end position="121"/>
    </location>
</feature>
<feature type="transmembrane region" description="Helical" evidence="1">
    <location>
        <begin position="133"/>
        <end position="152"/>
    </location>
</feature>
<gene>
    <name evidence="2" type="ORF">NEOCIP111885_02510</name>
</gene>
<organism evidence="2 3">
    <name type="scientific">Pseudoneobacillus rhizosphaerae</name>
    <dbReference type="NCBI Taxonomy" id="2880968"/>
    <lineage>
        <taxon>Bacteria</taxon>
        <taxon>Bacillati</taxon>
        <taxon>Bacillota</taxon>
        <taxon>Bacilli</taxon>
        <taxon>Bacillales</taxon>
        <taxon>Bacillaceae</taxon>
        <taxon>Pseudoneobacillus</taxon>
    </lineage>
</organism>
<feature type="transmembrane region" description="Helical" evidence="1">
    <location>
        <begin position="207"/>
        <end position="227"/>
    </location>
</feature>
<protein>
    <recommendedName>
        <fullName evidence="4">TIGR02206 family membrane protein</fullName>
    </recommendedName>
</protein>
<accession>A0A9C7LBC8</accession>
<feature type="transmembrane region" description="Helical" evidence="1">
    <location>
        <begin position="164"/>
        <end position="183"/>
    </location>
</feature>
<feature type="transmembrane region" description="Helical" evidence="1">
    <location>
        <begin position="12"/>
        <end position="35"/>
    </location>
</feature>
<comment type="caution">
    <text evidence="2">The sequence shown here is derived from an EMBL/GenBank/DDBJ whole genome shotgun (WGS) entry which is preliminary data.</text>
</comment>
<evidence type="ECO:0000313" key="2">
    <source>
        <dbReference type="EMBL" id="CAG9608793.1"/>
    </source>
</evidence>
<keyword evidence="1" id="KW-1133">Transmembrane helix</keyword>
<dbReference type="AlphaFoldDB" id="A0A9C7LBC8"/>